<organism evidence="1">
    <name type="scientific">Clostridium botulinum</name>
    <dbReference type="NCBI Taxonomy" id="1491"/>
    <lineage>
        <taxon>Bacteria</taxon>
        <taxon>Bacillati</taxon>
        <taxon>Bacillota</taxon>
        <taxon>Clostridia</taxon>
        <taxon>Eubacteriales</taxon>
        <taxon>Clostridiaceae</taxon>
        <taxon>Clostridium</taxon>
    </lineage>
</organism>
<dbReference type="EMBL" id="CP015704">
    <property type="protein sequence ID" value="APU86983.1"/>
    <property type="molecule type" value="Genomic_DNA"/>
</dbReference>
<evidence type="ECO:0000313" key="1">
    <source>
        <dbReference type="EMBL" id="APU86983.1"/>
    </source>
</evidence>
<dbReference type="InterPro" id="IPR027417">
    <property type="entry name" value="P-loop_NTPase"/>
</dbReference>
<reference evidence="1" key="1">
    <citation type="submission" date="2016-05" db="EMBL/GenBank/DDBJ databases">
        <authorList>
            <person name="Lavstsen T."/>
            <person name="Jespersen J.S."/>
        </authorList>
    </citation>
    <scope>NUCLEOTIDE SEQUENCE</scope>
    <source>
        <strain evidence="1">CDC69096</strain>
        <plasmid evidence="1">pNPD8_2</plasmid>
    </source>
</reference>
<dbReference type="Gene3D" id="3.40.50.300">
    <property type="entry name" value="P-loop containing nucleotide triphosphate hydrolases"/>
    <property type="match status" value="1"/>
</dbReference>
<dbReference type="RefSeq" id="WP_250637797.1">
    <property type="nucleotide sequence ID" value="NZ_CP015704.1"/>
</dbReference>
<dbReference type="AlphaFoldDB" id="A0A1L7JNB8"/>
<name>A0A1L7JNB8_CLOBO</name>
<sequence>MYQEVVKKSISFKPKLDLKPDNPEVLCQRLNGERVTALCPPYSHNYSLNIRYFSATLITKHQLIDFKTSNEDIETTLDNIMPGRPNIFVLGDQGTGKTTYVLRLMGSIPDNISIATLEPMFELNPDRYYPQKILKITILII</sequence>
<accession>A0A1L7JNB8</accession>
<proteinExistence type="predicted"/>
<protein>
    <submittedName>
        <fullName evidence="1">Type II/IV secretion system family protein</fullName>
    </submittedName>
</protein>
<keyword evidence="1" id="KW-0614">Plasmid</keyword>
<geneLocation type="plasmid" evidence="1">
    <name>pNPD8_2</name>
</geneLocation>
<gene>
    <name evidence="1" type="ORF">NPD8_4022</name>
</gene>
<dbReference type="SUPFAM" id="SSF52540">
    <property type="entry name" value="P-loop containing nucleoside triphosphate hydrolases"/>
    <property type="match status" value="1"/>
</dbReference>